<evidence type="ECO:0008006" key="3">
    <source>
        <dbReference type="Google" id="ProtNLM"/>
    </source>
</evidence>
<feature type="non-terminal residue" evidence="1">
    <location>
        <position position="215"/>
    </location>
</feature>
<evidence type="ECO:0000313" key="1">
    <source>
        <dbReference type="EMBL" id="KAJ4843871.1"/>
    </source>
</evidence>
<dbReference type="Gene3D" id="3.80.10.10">
    <property type="entry name" value="Ribonuclease Inhibitor"/>
    <property type="match status" value="1"/>
</dbReference>
<dbReference type="PANTHER" id="PTHR38926:SF5">
    <property type="entry name" value="F-BOX AND LEUCINE-RICH REPEAT PROTEIN 6"/>
    <property type="match status" value="1"/>
</dbReference>
<name>A0A9Q0JIK3_9ROSI</name>
<dbReference type="PANTHER" id="PTHR38926">
    <property type="entry name" value="F-BOX DOMAIN CONTAINING PROTEIN, EXPRESSED"/>
    <property type="match status" value="1"/>
</dbReference>
<gene>
    <name evidence="1" type="ORF">Tsubulata_024348</name>
</gene>
<dbReference type="AlphaFoldDB" id="A0A9Q0JIK3"/>
<organism evidence="1 2">
    <name type="scientific">Turnera subulata</name>
    <dbReference type="NCBI Taxonomy" id="218843"/>
    <lineage>
        <taxon>Eukaryota</taxon>
        <taxon>Viridiplantae</taxon>
        <taxon>Streptophyta</taxon>
        <taxon>Embryophyta</taxon>
        <taxon>Tracheophyta</taxon>
        <taxon>Spermatophyta</taxon>
        <taxon>Magnoliopsida</taxon>
        <taxon>eudicotyledons</taxon>
        <taxon>Gunneridae</taxon>
        <taxon>Pentapetalae</taxon>
        <taxon>rosids</taxon>
        <taxon>fabids</taxon>
        <taxon>Malpighiales</taxon>
        <taxon>Passifloraceae</taxon>
        <taxon>Turnera</taxon>
    </lineage>
</organism>
<protein>
    <recommendedName>
        <fullName evidence="3">FBD domain-containing protein</fullName>
    </recommendedName>
</protein>
<dbReference type="Proteomes" id="UP001141552">
    <property type="component" value="Unassembled WGS sequence"/>
</dbReference>
<dbReference type="InterPro" id="IPR032675">
    <property type="entry name" value="LRR_dom_sf"/>
</dbReference>
<reference evidence="1" key="1">
    <citation type="submission" date="2022-02" db="EMBL/GenBank/DDBJ databases">
        <authorList>
            <person name="Henning P.M."/>
            <person name="McCubbin A.G."/>
            <person name="Shore J.S."/>
        </authorList>
    </citation>
    <scope>NUCLEOTIDE SEQUENCE</scope>
    <source>
        <strain evidence="1">F60SS</strain>
        <tissue evidence="1">Leaves</tissue>
    </source>
</reference>
<accession>A0A9Q0JIK3</accession>
<keyword evidence="2" id="KW-1185">Reference proteome</keyword>
<evidence type="ECO:0000313" key="2">
    <source>
        <dbReference type="Proteomes" id="UP001141552"/>
    </source>
</evidence>
<proteinExistence type="predicted"/>
<sequence>MGGRRKWEDLEINCLVNLGWSRCYWLCLLRVKSWYRASLEPKCWEQIILSVSLPIRSPWFYMKGRLEDTHKVKNFTITKLIKSIIDRSNGNCTVFEVHWGFRELEVLPYLAEKCPALTHLSVPRMSNESISILPQLIRNWKHLEFLGIPLNPSDRHEDILIFRQTLHEIKSYLTTILRGCRELVHLELDKPNYCRGLELDEETIKLASGINTFIC</sequence>
<dbReference type="OrthoDB" id="1929062at2759"/>
<reference evidence="1" key="2">
    <citation type="journal article" date="2023" name="Plants (Basel)">
        <title>Annotation of the Turnera subulata (Passifloraceae) Draft Genome Reveals the S-Locus Evolved after the Divergence of Turneroideae from Passifloroideae in a Stepwise Manner.</title>
        <authorList>
            <person name="Henning P.M."/>
            <person name="Roalson E.H."/>
            <person name="Mir W."/>
            <person name="McCubbin A.G."/>
            <person name="Shore J.S."/>
        </authorList>
    </citation>
    <scope>NUCLEOTIDE SEQUENCE</scope>
    <source>
        <strain evidence="1">F60SS</strain>
    </source>
</reference>
<dbReference type="EMBL" id="JAKUCV010002119">
    <property type="protein sequence ID" value="KAJ4843871.1"/>
    <property type="molecule type" value="Genomic_DNA"/>
</dbReference>
<comment type="caution">
    <text evidence="1">The sequence shown here is derived from an EMBL/GenBank/DDBJ whole genome shotgun (WGS) entry which is preliminary data.</text>
</comment>